<evidence type="ECO:0000313" key="14">
    <source>
        <dbReference type="Proteomes" id="UP000001070"/>
    </source>
</evidence>
<dbReference type="GO" id="GO:0008198">
    <property type="term" value="F:ferrous iron binding"/>
    <property type="evidence" value="ECO:0007669"/>
    <property type="project" value="UniProtKB-ARBA"/>
</dbReference>
<dbReference type="SUPFAM" id="SSF51182">
    <property type="entry name" value="RmlC-like cupins"/>
    <property type="match status" value="1"/>
</dbReference>
<evidence type="ECO:0000313" key="13">
    <source>
        <dbReference type="EMBL" id="EDW01727.1"/>
    </source>
</evidence>
<evidence type="ECO:0000256" key="8">
    <source>
        <dbReference type="ARBA" id="ARBA00023002"/>
    </source>
</evidence>
<organism evidence="14">
    <name type="scientific">Drosophila grimshawi</name>
    <name type="common">Hawaiian fruit fly</name>
    <name type="synonym">Idiomyia grimshawi</name>
    <dbReference type="NCBI Taxonomy" id="7222"/>
    <lineage>
        <taxon>Eukaryota</taxon>
        <taxon>Metazoa</taxon>
        <taxon>Ecdysozoa</taxon>
        <taxon>Arthropoda</taxon>
        <taxon>Hexapoda</taxon>
        <taxon>Insecta</taxon>
        <taxon>Pterygota</taxon>
        <taxon>Neoptera</taxon>
        <taxon>Endopterygota</taxon>
        <taxon>Diptera</taxon>
        <taxon>Brachycera</taxon>
        <taxon>Muscomorpha</taxon>
        <taxon>Ephydroidea</taxon>
        <taxon>Drosophilidae</taxon>
        <taxon>Drosophila</taxon>
        <taxon>Hawaiian Drosophila</taxon>
    </lineage>
</organism>
<dbReference type="Gene3D" id="2.60.120.10">
    <property type="entry name" value="Jelly Rolls"/>
    <property type="match status" value="1"/>
</dbReference>
<comment type="catalytic activity">
    <reaction evidence="1 12">
        <text>L-cysteine + O2 = 3-sulfino-L-alanine + H(+)</text>
        <dbReference type="Rhea" id="RHEA:20441"/>
        <dbReference type="ChEBI" id="CHEBI:15378"/>
        <dbReference type="ChEBI" id="CHEBI:15379"/>
        <dbReference type="ChEBI" id="CHEBI:35235"/>
        <dbReference type="ChEBI" id="CHEBI:61085"/>
        <dbReference type="EC" id="1.13.11.20"/>
    </reaction>
</comment>
<keyword evidence="5 11" id="KW-0479">Metal-binding</keyword>
<dbReference type="PANTHER" id="PTHR12918">
    <property type="entry name" value="CYSTEINE DIOXYGENASE"/>
    <property type="match status" value="1"/>
</dbReference>
<keyword evidence="6 10" id="KW-0883">Thioether bond</keyword>
<name>B4J521_DROGR</name>
<dbReference type="SMR" id="B4J521"/>
<comment type="pathway">
    <text evidence="2 12">Organosulfur biosynthesis; taurine biosynthesis; hypotaurine from L-cysteine: step 1/2.</text>
</comment>
<dbReference type="eggNOG" id="KOG4064">
    <property type="taxonomic scope" value="Eukaryota"/>
</dbReference>
<evidence type="ECO:0000256" key="6">
    <source>
        <dbReference type="ARBA" id="ARBA00022784"/>
    </source>
</evidence>
<dbReference type="UniPathway" id="UPA00012">
    <property type="reaction ID" value="UER00537"/>
</dbReference>
<evidence type="ECO:0000256" key="9">
    <source>
        <dbReference type="ARBA" id="ARBA00023004"/>
    </source>
</evidence>
<feature type="binding site" evidence="11">
    <location>
        <position position="121"/>
    </location>
    <ligand>
        <name>Fe cation</name>
        <dbReference type="ChEBI" id="CHEBI:24875"/>
        <note>catalytic</note>
    </ligand>
</feature>
<dbReference type="FunFam" id="2.60.120.10:FF:000045">
    <property type="entry name" value="Cysteine dioxygenase 1"/>
    <property type="match status" value="1"/>
</dbReference>
<reference evidence="13 14" key="1">
    <citation type="journal article" date="2007" name="Nature">
        <title>Evolution of genes and genomes on the Drosophila phylogeny.</title>
        <authorList>
            <consortium name="Drosophila 12 Genomes Consortium"/>
            <person name="Clark A.G."/>
            <person name="Eisen M.B."/>
            <person name="Smith D.R."/>
            <person name="Bergman C.M."/>
            <person name="Oliver B."/>
            <person name="Markow T.A."/>
            <person name="Kaufman T.C."/>
            <person name="Kellis M."/>
            <person name="Gelbart W."/>
            <person name="Iyer V.N."/>
            <person name="Pollard D.A."/>
            <person name="Sackton T.B."/>
            <person name="Larracuente A.M."/>
            <person name="Singh N.D."/>
            <person name="Abad J.P."/>
            <person name="Abt D.N."/>
            <person name="Adryan B."/>
            <person name="Aguade M."/>
            <person name="Akashi H."/>
            <person name="Anderson W.W."/>
            <person name="Aquadro C.F."/>
            <person name="Ardell D.H."/>
            <person name="Arguello R."/>
            <person name="Artieri C.G."/>
            <person name="Barbash D.A."/>
            <person name="Barker D."/>
            <person name="Barsanti P."/>
            <person name="Batterham P."/>
            <person name="Batzoglou S."/>
            <person name="Begun D."/>
            <person name="Bhutkar A."/>
            <person name="Blanco E."/>
            <person name="Bosak S.A."/>
            <person name="Bradley R.K."/>
            <person name="Brand A.D."/>
            <person name="Brent M.R."/>
            <person name="Brooks A.N."/>
            <person name="Brown R.H."/>
            <person name="Butlin R.K."/>
            <person name="Caggese C."/>
            <person name="Calvi B.R."/>
            <person name="Bernardo de Carvalho A."/>
            <person name="Caspi A."/>
            <person name="Castrezana S."/>
            <person name="Celniker S.E."/>
            <person name="Chang J.L."/>
            <person name="Chapple C."/>
            <person name="Chatterji S."/>
            <person name="Chinwalla A."/>
            <person name="Civetta A."/>
            <person name="Clifton S.W."/>
            <person name="Comeron J.M."/>
            <person name="Costello J.C."/>
            <person name="Coyne J.A."/>
            <person name="Daub J."/>
            <person name="David R.G."/>
            <person name="Delcher A.L."/>
            <person name="Delehaunty K."/>
            <person name="Do C.B."/>
            <person name="Ebling H."/>
            <person name="Edwards K."/>
            <person name="Eickbush T."/>
            <person name="Evans J.D."/>
            <person name="Filipski A."/>
            <person name="Findeiss S."/>
            <person name="Freyhult E."/>
            <person name="Fulton L."/>
            <person name="Fulton R."/>
            <person name="Garcia A.C."/>
            <person name="Gardiner A."/>
            <person name="Garfield D.A."/>
            <person name="Garvin B.E."/>
            <person name="Gibson G."/>
            <person name="Gilbert D."/>
            <person name="Gnerre S."/>
            <person name="Godfrey J."/>
            <person name="Good R."/>
            <person name="Gotea V."/>
            <person name="Gravely B."/>
            <person name="Greenberg A.J."/>
            <person name="Griffiths-Jones S."/>
            <person name="Gross S."/>
            <person name="Guigo R."/>
            <person name="Gustafson E.A."/>
            <person name="Haerty W."/>
            <person name="Hahn M.W."/>
            <person name="Halligan D.L."/>
            <person name="Halpern A.L."/>
            <person name="Halter G.M."/>
            <person name="Han M.V."/>
            <person name="Heger A."/>
            <person name="Hillier L."/>
            <person name="Hinrichs A.S."/>
            <person name="Holmes I."/>
            <person name="Hoskins R.A."/>
            <person name="Hubisz M.J."/>
            <person name="Hultmark D."/>
            <person name="Huntley M.A."/>
            <person name="Jaffe D.B."/>
            <person name="Jagadeeshan S."/>
            <person name="Jeck W.R."/>
            <person name="Johnson J."/>
            <person name="Jones C.D."/>
            <person name="Jordan W.C."/>
            <person name="Karpen G.H."/>
            <person name="Kataoka E."/>
            <person name="Keightley P.D."/>
            <person name="Kheradpour P."/>
            <person name="Kirkness E.F."/>
            <person name="Koerich L.B."/>
            <person name="Kristiansen K."/>
            <person name="Kudrna D."/>
            <person name="Kulathinal R.J."/>
            <person name="Kumar S."/>
            <person name="Kwok R."/>
            <person name="Lander E."/>
            <person name="Langley C.H."/>
            <person name="Lapoint R."/>
            <person name="Lazzaro B.P."/>
            <person name="Lee S.J."/>
            <person name="Levesque L."/>
            <person name="Li R."/>
            <person name="Lin C.F."/>
            <person name="Lin M.F."/>
            <person name="Lindblad-Toh K."/>
            <person name="Llopart A."/>
            <person name="Long M."/>
            <person name="Low L."/>
            <person name="Lozovsky E."/>
            <person name="Lu J."/>
            <person name="Luo M."/>
            <person name="Machado C.A."/>
            <person name="Makalowski W."/>
            <person name="Marzo M."/>
            <person name="Matsuda M."/>
            <person name="Matzkin L."/>
            <person name="McAllister B."/>
            <person name="McBride C.S."/>
            <person name="McKernan B."/>
            <person name="McKernan K."/>
            <person name="Mendez-Lago M."/>
            <person name="Minx P."/>
            <person name="Mollenhauer M.U."/>
            <person name="Montooth K."/>
            <person name="Mount S.M."/>
            <person name="Mu X."/>
            <person name="Myers E."/>
            <person name="Negre B."/>
            <person name="Newfeld S."/>
            <person name="Nielsen R."/>
            <person name="Noor M.A."/>
            <person name="O'Grady P."/>
            <person name="Pachter L."/>
            <person name="Papaceit M."/>
            <person name="Parisi M.J."/>
            <person name="Parisi M."/>
            <person name="Parts L."/>
            <person name="Pedersen J.S."/>
            <person name="Pesole G."/>
            <person name="Phillippy A.M."/>
            <person name="Ponting C.P."/>
            <person name="Pop M."/>
            <person name="Porcelli D."/>
            <person name="Powell J.R."/>
            <person name="Prohaska S."/>
            <person name="Pruitt K."/>
            <person name="Puig M."/>
            <person name="Quesneville H."/>
            <person name="Ram K.R."/>
            <person name="Rand D."/>
            <person name="Rasmussen M.D."/>
            <person name="Reed L.K."/>
            <person name="Reenan R."/>
            <person name="Reily A."/>
            <person name="Remington K.A."/>
            <person name="Rieger T.T."/>
            <person name="Ritchie M.G."/>
            <person name="Robin C."/>
            <person name="Rogers Y.H."/>
            <person name="Rohde C."/>
            <person name="Rozas J."/>
            <person name="Rubenfield M.J."/>
            <person name="Ruiz A."/>
            <person name="Russo S."/>
            <person name="Salzberg S.L."/>
            <person name="Sanchez-Gracia A."/>
            <person name="Saranga D.J."/>
            <person name="Sato H."/>
            <person name="Schaeffer S.W."/>
            <person name="Schatz M.C."/>
            <person name="Schlenke T."/>
            <person name="Schwartz R."/>
            <person name="Segarra C."/>
            <person name="Singh R.S."/>
            <person name="Sirot L."/>
            <person name="Sirota M."/>
            <person name="Sisneros N.B."/>
            <person name="Smith C.D."/>
            <person name="Smith T.F."/>
            <person name="Spieth J."/>
            <person name="Stage D.E."/>
            <person name="Stark A."/>
            <person name="Stephan W."/>
            <person name="Strausberg R.L."/>
            <person name="Strempel S."/>
            <person name="Sturgill D."/>
            <person name="Sutton G."/>
            <person name="Sutton G.G."/>
            <person name="Tao W."/>
            <person name="Teichmann S."/>
            <person name="Tobari Y.N."/>
            <person name="Tomimura Y."/>
            <person name="Tsolas J.M."/>
            <person name="Valente V.L."/>
            <person name="Venter E."/>
            <person name="Venter J.C."/>
            <person name="Vicario S."/>
            <person name="Vieira F.G."/>
            <person name="Vilella A.J."/>
            <person name="Villasante A."/>
            <person name="Walenz B."/>
            <person name="Wang J."/>
            <person name="Wasserman M."/>
            <person name="Watts T."/>
            <person name="Wilson D."/>
            <person name="Wilson R.K."/>
            <person name="Wing R.A."/>
            <person name="Wolfner M.F."/>
            <person name="Wong A."/>
            <person name="Wong G.K."/>
            <person name="Wu C.I."/>
            <person name="Wu G."/>
            <person name="Yamamoto D."/>
            <person name="Yang H.P."/>
            <person name="Yang S.P."/>
            <person name="Yorke J.A."/>
            <person name="Yoshida K."/>
            <person name="Zdobnov E."/>
            <person name="Zhang P."/>
            <person name="Zhang Y."/>
            <person name="Zimin A.V."/>
            <person name="Baldwin J."/>
            <person name="Abdouelleil A."/>
            <person name="Abdulkadir J."/>
            <person name="Abebe A."/>
            <person name="Abera B."/>
            <person name="Abreu J."/>
            <person name="Acer S.C."/>
            <person name="Aftuck L."/>
            <person name="Alexander A."/>
            <person name="An P."/>
            <person name="Anderson E."/>
            <person name="Anderson S."/>
            <person name="Arachi H."/>
            <person name="Azer M."/>
            <person name="Bachantsang P."/>
            <person name="Barry A."/>
            <person name="Bayul T."/>
            <person name="Berlin A."/>
            <person name="Bessette D."/>
            <person name="Bloom T."/>
            <person name="Blye J."/>
            <person name="Boguslavskiy L."/>
            <person name="Bonnet C."/>
            <person name="Boukhgalter B."/>
            <person name="Bourzgui I."/>
            <person name="Brown A."/>
            <person name="Cahill P."/>
            <person name="Channer S."/>
            <person name="Cheshatsang Y."/>
            <person name="Chuda L."/>
            <person name="Citroen M."/>
            <person name="Collymore A."/>
            <person name="Cooke P."/>
            <person name="Costello M."/>
            <person name="D'Aco K."/>
            <person name="Daza R."/>
            <person name="De Haan G."/>
            <person name="DeGray S."/>
            <person name="DeMaso C."/>
            <person name="Dhargay N."/>
            <person name="Dooley K."/>
            <person name="Dooley E."/>
            <person name="Doricent M."/>
            <person name="Dorje P."/>
            <person name="Dorjee K."/>
            <person name="Dupes A."/>
            <person name="Elong R."/>
            <person name="Falk J."/>
            <person name="Farina A."/>
            <person name="Faro S."/>
            <person name="Ferguson D."/>
            <person name="Fisher S."/>
            <person name="Foley C.D."/>
            <person name="Franke A."/>
            <person name="Friedrich D."/>
            <person name="Gadbois L."/>
            <person name="Gearin G."/>
            <person name="Gearin C.R."/>
            <person name="Giannoukos G."/>
            <person name="Goode T."/>
            <person name="Graham J."/>
            <person name="Grandbois E."/>
            <person name="Grewal S."/>
            <person name="Gyaltsen K."/>
            <person name="Hafez N."/>
            <person name="Hagos B."/>
            <person name="Hall J."/>
            <person name="Henson C."/>
            <person name="Hollinger A."/>
            <person name="Honan T."/>
            <person name="Huard M.D."/>
            <person name="Hughes L."/>
            <person name="Hurhula B."/>
            <person name="Husby M.E."/>
            <person name="Kamat A."/>
            <person name="Kanga B."/>
            <person name="Kashin S."/>
            <person name="Khazanovich D."/>
            <person name="Kisner P."/>
            <person name="Lance K."/>
            <person name="Lara M."/>
            <person name="Lee W."/>
            <person name="Lennon N."/>
            <person name="Letendre F."/>
            <person name="LeVine R."/>
            <person name="Lipovsky A."/>
            <person name="Liu X."/>
            <person name="Liu J."/>
            <person name="Liu S."/>
            <person name="Lokyitsang T."/>
            <person name="Lokyitsang Y."/>
            <person name="Lubonja R."/>
            <person name="Lui A."/>
            <person name="MacDonald P."/>
            <person name="Magnisalis V."/>
            <person name="Maru K."/>
            <person name="Matthews C."/>
            <person name="McCusker W."/>
            <person name="McDonough S."/>
            <person name="Mehta T."/>
            <person name="Meldrim J."/>
            <person name="Meneus L."/>
            <person name="Mihai O."/>
            <person name="Mihalev A."/>
            <person name="Mihova T."/>
            <person name="Mittelman R."/>
            <person name="Mlenga V."/>
            <person name="Montmayeur A."/>
            <person name="Mulrain L."/>
            <person name="Navidi A."/>
            <person name="Naylor J."/>
            <person name="Negash T."/>
            <person name="Nguyen T."/>
            <person name="Nguyen N."/>
            <person name="Nicol R."/>
            <person name="Norbu C."/>
            <person name="Norbu N."/>
            <person name="Novod N."/>
            <person name="O'Neill B."/>
            <person name="Osman S."/>
            <person name="Markiewicz E."/>
            <person name="Oyono O.L."/>
            <person name="Patti C."/>
            <person name="Phunkhang P."/>
            <person name="Pierre F."/>
            <person name="Priest M."/>
            <person name="Raghuraman S."/>
            <person name="Rege F."/>
            <person name="Reyes R."/>
            <person name="Rise C."/>
            <person name="Rogov P."/>
            <person name="Ross K."/>
            <person name="Ryan E."/>
            <person name="Settipalli S."/>
            <person name="Shea T."/>
            <person name="Sherpa N."/>
            <person name="Shi L."/>
            <person name="Shih D."/>
            <person name="Sparrow T."/>
            <person name="Spaulding J."/>
            <person name="Stalker J."/>
            <person name="Stange-Thomann N."/>
            <person name="Stavropoulos S."/>
            <person name="Stone C."/>
            <person name="Strader C."/>
            <person name="Tesfaye S."/>
            <person name="Thomson T."/>
            <person name="Thoulutsang Y."/>
            <person name="Thoulutsang D."/>
            <person name="Topham K."/>
            <person name="Topping I."/>
            <person name="Tsamla T."/>
            <person name="Vassiliev H."/>
            <person name="Vo A."/>
            <person name="Wangchuk T."/>
            <person name="Wangdi T."/>
            <person name="Weiand M."/>
            <person name="Wilkinson J."/>
            <person name="Wilson A."/>
            <person name="Yadav S."/>
            <person name="Young G."/>
            <person name="Yu Q."/>
            <person name="Zembek L."/>
            <person name="Zhong D."/>
            <person name="Zimmer A."/>
            <person name="Zwirko Z."/>
            <person name="Jaffe D.B."/>
            <person name="Alvarez P."/>
            <person name="Brockman W."/>
            <person name="Butler J."/>
            <person name="Chin C."/>
            <person name="Gnerre S."/>
            <person name="Grabherr M."/>
            <person name="Kleber M."/>
            <person name="Mauceli E."/>
            <person name="MacCallum I."/>
        </authorList>
    </citation>
    <scope>NUCLEOTIDE SEQUENCE [LARGE SCALE GENOMIC DNA]</scope>
    <source>
        <strain evidence="14">Tucson 15287-2541.00</strain>
    </source>
</reference>
<dbReference type="EC" id="1.13.11.20" evidence="4 12"/>
<keyword evidence="9 11" id="KW-0408">Iron</keyword>
<dbReference type="EMBL" id="CH916367">
    <property type="protein sequence ID" value="EDW01727.1"/>
    <property type="molecule type" value="Genomic_DNA"/>
</dbReference>
<proteinExistence type="inferred from homology"/>
<evidence type="ECO:0000256" key="12">
    <source>
        <dbReference type="RuleBase" id="RU366010"/>
    </source>
</evidence>
<evidence type="ECO:0000256" key="11">
    <source>
        <dbReference type="PIRSR" id="PIRSR610300-51"/>
    </source>
</evidence>
<dbReference type="InterPro" id="IPR010300">
    <property type="entry name" value="CDO_1"/>
</dbReference>
<dbReference type="PANTHER" id="PTHR12918:SF1">
    <property type="entry name" value="CYSTEINE DIOXYGENASE TYPE 1"/>
    <property type="match status" value="1"/>
</dbReference>
<dbReference type="GO" id="GO:0017172">
    <property type="term" value="F:cysteine dioxygenase activity"/>
    <property type="evidence" value="ECO:0007669"/>
    <property type="project" value="UniProtKB-UniRule"/>
</dbReference>
<evidence type="ECO:0000256" key="4">
    <source>
        <dbReference type="ARBA" id="ARBA00013133"/>
    </source>
</evidence>
<dbReference type="InterPro" id="IPR014710">
    <property type="entry name" value="RmlC-like_jellyroll"/>
</dbReference>
<dbReference type="Pfam" id="PF05995">
    <property type="entry name" value="CDO_I"/>
    <property type="match status" value="1"/>
</dbReference>
<evidence type="ECO:0000256" key="2">
    <source>
        <dbReference type="ARBA" id="ARBA00004759"/>
    </source>
</evidence>
<protein>
    <recommendedName>
        <fullName evidence="4 12">Cysteine dioxygenase</fullName>
        <ecNumber evidence="4 12">1.13.11.20</ecNumber>
    </recommendedName>
</protein>
<comment type="cofactor">
    <cofactor evidence="12">
        <name>Fe cation</name>
        <dbReference type="ChEBI" id="CHEBI:24875"/>
    </cofactor>
    <text evidence="12">Binds 1 Fe cation per subunit.</text>
</comment>
<keyword evidence="7 12" id="KW-0223">Dioxygenase</keyword>
<dbReference type="InterPro" id="IPR011051">
    <property type="entry name" value="RmlC_Cupin_sf"/>
</dbReference>
<evidence type="ECO:0000256" key="5">
    <source>
        <dbReference type="ARBA" id="ARBA00022723"/>
    </source>
</evidence>
<dbReference type="KEGG" id="dgr:6559745"/>
<dbReference type="HOGENOM" id="CLU_079443_1_0_1"/>
<keyword evidence="8 12" id="KW-0560">Oxidoreductase</keyword>
<dbReference type="STRING" id="7222.B4J521"/>
<evidence type="ECO:0000256" key="3">
    <source>
        <dbReference type="ARBA" id="ARBA00006622"/>
    </source>
</evidence>
<feature type="binding site" evidence="11">
    <location>
        <position position="119"/>
    </location>
    <ligand>
        <name>Fe cation</name>
        <dbReference type="ChEBI" id="CHEBI:24875"/>
        <note>catalytic</note>
    </ligand>
</feature>
<gene>
    <name evidence="13" type="primary">Dgri\GH21607</name>
    <name evidence="13" type="ORF">Dgri_GH21607</name>
</gene>
<dbReference type="AlphaFoldDB" id="B4J521"/>
<evidence type="ECO:0000256" key="7">
    <source>
        <dbReference type="ARBA" id="ARBA00022964"/>
    </source>
</evidence>
<evidence type="ECO:0000256" key="1">
    <source>
        <dbReference type="ARBA" id="ARBA00000629"/>
    </source>
</evidence>
<dbReference type="GO" id="GO:0042412">
    <property type="term" value="P:taurine biosynthetic process"/>
    <property type="evidence" value="ECO:0007669"/>
    <property type="project" value="UniProtKB-UniRule"/>
</dbReference>
<feature type="binding site" evidence="11">
    <location>
        <position position="188"/>
    </location>
    <ligand>
        <name>Fe cation</name>
        <dbReference type="ChEBI" id="CHEBI:24875"/>
        <note>catalytic</note>
    </ligand>
</feature>
<dbReference type="OrthoDB" id="543511at2759"/>
<evidence type="ECO:0000256" key="10">
    <source>
        <dbReference type="PIRSR" id="PIRSR610300-50"/>
    </source>
</evidence>
<accession>B4J521</accession>
<dbReference type="PhylomeDB" id="B4J521"/>
<sequence length="241" mass="28098">MALSKIDTIDTEMAHIDQEKYLRQATQYYCALEKPLKYGPAVDTLPDLVKALHREFESNYVNIEMVNHLMLAYKSNPKEWRKYAKFDRYTYTRNLVDAGNGKFNLLILCWGEGHSSSVHDHADSHCFMKMLKGELREKRYRYPNRPDNDRVQQQEQHGEIDDRSLVEMGETPIPLNDVAYINDNLGLHRVENPSHADTSVSLHLYCPPFDTCSIFQENCKKTTAKVTFWSKYGVRTKLDEQ</sequence>
<keyword evidence="14" id="KW-1185">Reference proteome</keyword>
<comment type="similarity">
    <text evidence="3 12">Belongs to the cysteine dioxygenase family.</text>
</comment>
<dbReference type="FunCoup" id="B4J521">
    <property type="interactions" value="45"/>
</dbReference>
<feature type="cross-link" description="3'-(S-cysteinyl)-tyrosine (Cys-Tyr)" evidence="10">
    <location>
        <begin position="126"/>
        <end position="205"/>
    </location>
</feature>
<dbReference type="Proteomes" id="UP000001070">
    <property type="component" value="Unassembled WGS sequence"/>
</dbReference>
<dbReference type="GO" id="GO:0019448">
    <property type="term" value="P:L-cysteine catabolic process"/>
    <property type="evidence" value="ECO:0007669"/>
    <property type="project" value="TreeGrafter"/>
</dbReference>
<dbReference type="OMA" id="YTENQVT"/>
<dbReference type="InParanoid" id="B4J521"/>
<dbReference type="CDD" id="cd10548">
    <property type="entry name" value="cupin_CDO"/>
    <property type="match status" value="1"/>
</dbReference>